<dbReference type="InterPro" id="IPR001715">
    <property type="entry name" value="CH_dom"/>
</dbReference>
<keyword evidence="8 13" id="KW-0965">Cell junction</keyword>
<evidence type="ECO:0000259" key="16">
    <source>
        <dbReference type="PROSITE" id="PS50021"/>
    </source>
</evidence>
<comment type="caution">
    <text evidence="17">The sequence shown here is derived from an EMBL/GenBank/DDBJ whole genome shotgun (WGS) entry which is preliminary data.</text>
</comment>
<evidence type="ECO:0000256" key="12">
    <source>
        <dbReference type="ARBA" id="ARBA00025131"/>
    </source>
</evidence>
<evidence type="ECO:0000256" key="3">
    <source>
        <dbReference type="ARBA" id="ARBA00011235"/>
    </source>
</evidence>
<comment type="subcellular location">
    <subcellularLocation>
        <location evidence="1 13">Cytoplasm</location>
        <location evidence="1 13">Cytoskeleton</location>
        <location evidence="1 13">Spindle</location>
    </subcellularLocation>
    <subcellularLocation>
        <location evidence="13">Cytoplasm</location>
        <location evidence="13">Cytoskeleton</location>
    </subcellularLocation>
    <subcellularLocation>
        <location evidence="13">Cell junction</location>
        <location evidence="13">Gap junction</location>
    </subcellularLocation>
</comment>
<feature type="coiled-coil region" evidence="14">
    <location>
        <begin position="218"/>
        <end position="284"/>
    </location>
</feature>
<evidence type="ECO:0000256" key="11">
    <source>
        <dbReference type="ARBA" id="ARBA00023306"/>
    </source>
</evidence>
<feature type="compositionally biased region" description="Basic and acidic residues" evidence="15">
    <location>
        <begin position="397"/>
        <end position="417"/>
    </location>
</feature>
<protein>
    <recommendedName>
        <fullName evidence="4 13">Cytospin-A</fullName>
    </recommendedName>
</protein>
<feature type="region of interest" description="Disordered" evidence="15">
    <location>
        <begin position="306"/>
        <end position="381"/>
    </location>
</feature>
<gene>
    <name evidence="17" type="ORF">JOB18_044383</name>
</gene>
<dbReference type="Pfam" id="PF00307">
    <property type="entry name" value="CH"/>
    <property type="match status" value="1"/>
</dbReference>
<evidence type="ECO:0000256" key="4">
    <source>
        <dbReference type="ARBA" id="ARBA00015657"/>
    </source>
</evidence>
<evidence type="ECO:0000256" key="1">
    <source>
        <dbReference type="ARBA" id="ARBA00004186"/>
    </source>
</evidence>
<evidence type="ECO:0000256" key="10">
    <source>
        <dbReference type="ARBA" id="ARBA00023212"/>
    </source>
</evidence>
<dbReference type="SMART" id="SM00033">
    <property type="entry name" value="CH"/>
    <property type="match status" value="1"/>
</dbReference>
<keyword evidence="9 14" id="KW-0175">Coiled coil</keyword>
<dbReference type="PANTHER" id="PTHR23167:SF18">
    <property type="entry name" value="CYTOSPIN-A"/>
    <property type="match status" value="1"/>
</dbReference>
<name>A0AAV6S1N8_SOLSE</name>
<keyword evidence="10 13" id="KW-0206">Cytoskeleton</keyword>
<reference evidence="17 18" key="1">
    <citation type="journal article" date="2021" name="Sci. Rep.">
        <title>Chromosome anchoring in Senegalese sole (Solea senegalensis) reveals sex-associated markers and genome rearrangements in flatfish.</title>
        <authorList>
            <person name="Guerrero-Cozar I."/>
            <person name="Gomez-Garrido J."/>
            <person name="Berbel C."/>
            <person name="Martinez-Blanch J.F."/>
            <person name="Alioto T."/>
            <person name="Claros M.G."/>
            <person name="Gagnaire P.A."/>
            <person name="Manchado M."/>
        </authorList>
    </citation>
    <scope>NUCLEOTIDE SEQUENCE [LARGE SCALE GENOMIC DNA]</scope>
    <source>
        <strain evidence="17">Sse05_10M</strain>
    </source>
</reference>
<dbReference type="GO" id="GO:0005737">
    <property type="term" value="C:cytoplasm"/>
    <property type="evidence" value="ECO:0007669"/>
    <property type="project" value="UniProtKB-UniRule"/>
</dbReference>
<feature type="region of interest" description="Disordered" evidence="15">
    <location>
        <begin position="394"/>
        <end position="419"/>
    </location>
</feature>
<feature type="region of interest" description="Disordered" evidence="15">
    <location>
        <begin position="1"/>
        <end position="188"/>
    </location>
</feature>
<evidence type="ECO:0000256" key="9">
    <source>
        <dbReference type="ARBA" id="ARBA00023054"/>
    </source>
</evidence>
<reference evidence="17" key="2">
    <citation type="submission" date="2021-03" db="EMBL/GenBank/DDBJ databases">
        <authorList>
            <person name="Guerrero-Cozar I."/>
            <person name="Gomez-Garrido J."/>
            <person name="Berbel C."/>
            <person name="Martinez-Blanch J.F."/>
            <person name="Alioto T."/>
            <person name="Claros M.G."/>
            <person name="Gagnaire P.A."/>
            <person name="Manchado M."/>
        </authorList>
    </citation>
    <scope>NUCLEOTIDE SEQUENCE</scope>
    <source>
        <strain evidence="17">Sse05_10M</strain>
        <tissue evidence="17">Blood</tissue>
    </source>
</reference>
<evidence type="ECO:0000256" key="8">
    <source>
        <dbReference type="ARBA" id="ARBA00022949"/>
    </source>
</evidence>
<keyword evidence="11 13" id="KW-0131">Cell cycle</keyword>
<evidence type="ECO:0000256" key="6">
    <source>
        <dbReference type="ARBA" id="ARBA00022618"/>
    </source>
</evidence>
<feature type="compositionally biased region" description="Low complexity" evidence="15">
    <location>
        <begin position="127"/>
        <end position="168"/>
    </location>
</feature>
<keyword evidence="18" id="KW-1185">Reference proteome</keyword>
<feature type="compositionally biased region" description="Basic and acidic residues" evidence="15">
    <location>
        <begin position="350"/>
        <end position="378"/>
    </location>
</feature>
<dbReference type="GO" id="GO:0051301">
    <property type="term" value="P:cell division"/>
    <property type="evidence" value="ECO:0007669"/>
    <property type="project" value="UniProtKB-UniRule"/>
</dbReference>
<accession>A0AAV6S1N8</accession>
<comment type="subunit">
    <text evidence="3 13">May interact with both microtubules and actin cytoskeleton.</text>
</comment>
<evidence type="ECO:0000256" key="15">
    <source>
        <dbReference type="SAM" id="MobiDB-lite"/>
    </source>
</evidence>
<feature type="compositionally biased region" description="Low complexity" evidence="15">
    <location>
        <begin position="94"/>
        <end position="105"/>
    </location>
</feature>
<keyword evidence="5 13" id="KW-0963">Cytoplasm</keyword>
<feature type="compositionally biased region" description="Low complexity" evidence="15">
    <location>
        <begin position="61"/>
        <end position="85"/>
    </location>
</feature>
<dbReference type="AlphaFoldDB" id="A0AAV6S1N8"/>
<evidence type="ECO:0000313" key="18">
    <source>
        <dbReference type="Proteomes" id="UP000693946"/>
    </source>
</evidence>
<feature type="compositionally biased region" description="Polar residues" evidence="15">
    <location>
        <begin position="328"/>
        <end position="337"/>
    </location>
</feature>
<dbReference type="PROSITE" id="PS50021">
    <property type="entry name" value="CH"/>
    <property type="match status" value="1"/>
</dbReference>
<dbReference type="Proteomes" id="UP000693946">
    <property type="component" value="Linkage Group LG16"/>
</dbReference>
<feature type="region of interest" description="Disordered" evidence="15">
    <location>
        <begin position="452"/>
        <end position="471"/>
    </location>
</feature>
<dbReference type="EMBL" id="JAGKHQ010000008">
    <property type="protein sequence ID" value="KAG7511229.1"/>
    <property type="molecule type" value="Genomic_DNA"/>
</dbReference>
<feature type="domain" description="Calponin-homology (CH)" evidence="16">
    <location>
        <begin position="506"/>
        <end position="611"/>
    </location>
</feature>
<keyword evidence="7 13" id="KW-0303">Gap junction</keyword>
<dbReference type="EMBL" id="JAGKHQ010000008">
    <property type="protein sequence ID" value="KAG7511230.1"/>
    <property type="molecule type" value="Genomic_DNA"/>
</dbReference>
<evidence type="ECO:0000313" key="17">
    <source>
        <dbReference type="EMBL" id="KAG7511229.1"/>
    </source>
</evidence>
<sequence length="612" mass="65906">MGNFSTKDSHGPTGTHGDSFHTPPASPQSGMPPFIPHLPQLTTPLSSLAAPVSPPPPIPVQIPSTVKKPQPVTTTTTTITASSSPDQRPHAPVGSSSSTTGLSISPVHSKPGATVVKGAPALGRNGGPPTSSPRTPGSKGKSVPLSPSKSPSTPCSASPLAGSSSSQSWRERDSGLSQSLLPAHESGDSHAEELGRLLQDSRTILGITDGTADTAEILRHFLTEVKNLKSTLETERAEWLQFQADLQVAVAVADRLRAETEEEMTALRAVHKDVERELAAAHQRQKETDVQLVTLSGELKESRQRLATLNPAQGKTVPQDVSCLEAETPSTEPANTSESKEGTQGGTEGAVHRLGREGPERGCENDATKNGVSEEARSGGRGVAKRYLRNVTNEQRSVGEEARSTETRRTVTTERSRSLSRLPATSDFLTVPNGTFPSNTAATDVHTNMNVGQVRGRKGPEWQESKPSTDIGKREETLNKYNSTLTELPPTKSQDGFNMLLRRHGGSKRNSMLRWCQSRTQGYKNIDITNFSSSWADGLAFCAVYHTYLPSHVAYSSLTPENKKDNLSLAFKTGETVGIAQTLTVEEMLRAGGPDWQRVLSYVESMYRHFEM</sequence>
<dbReference type="InterPro" id="IPR050540">
    <property type="entry name" value="F-actin_Monoox_Mical"/>
</dbReference>
<dbReference type="FunFam" id="1.10.418.10:FF:000020">
    <property type="entry name" value="Cytospin-A isoform 1"/>
    <property type="match status" value="1"/>
</dbReference>
<evidence type="ECO:0000256" key="14">
    <source>
        <dbReference type="SAM" id="Coils"/>
    </source>
</evidence>
<evidence type="ECO:0000256" key="2">
    <source>
        <dbReference type="ARBA" id="ARBA00009452"/>
    </source>
</evidence>
<evidence type="ECO:0000256" key="5">
    <source>
        <dbReference type="ARBA" id="ARBA00022490"/>
    </source>
</evidence>
<organism evidence="17 18">
    <name type="scientific">Solea senegalensis</name>
    <name type="common">Senegalese sole</name>
    <dbReference type="NCBI Taxonomy" id="28829"/>
    <lineage>
        <taxon>Eukaryota</taxon>
        <taxon>Metazoa</taxon>
        <taxon>Chordata</taxon>
        <taxon>Craniata</taxon>
        <taxon>Vertebrata</taxon>
        <taxon>Euteleostomi</taxon>
        <taxon>Actinopterygii</taxon>
        <taxon>Neopterygii</taxon>
        <taxon>Teleostei</taxon>
        <taxon>Neoteleostei</taxon>
        <taxon>Acanthomorphata</taxon>
        <taxon>Carangaria</taxon>
        <taxon>Pleuronectiformes</taxon>
        <taxon>Pleuronectoidei</taxon>
        <taxon>Soleidae</taxon>
        <taxon>Solea</taxon>
    </lineage>
</organism>
<evidence type="ECO:0000256" key="7">
    <source>
        <dbReference type="ARBA" id="ARBA00022868"/>
    </source>
</evidence>
<comment type="similarity">
    <text evidence="2 13">Belongs to the cytospin-A family.</text>
</comment>
<dbReference type="GO" id="GO:0005921">
    <property type="term" value="C:gap junction"/>
    <property type="evidence" value="ECO:0007669"/>
    <property type="project" value="UniProtKB-SubCell"/>
</dbReference>
<dbReference type="PANTHER" id="PTHR23167">
    <property type="entry name" value="CALPONIN HOMOLOGY DOMAIN-CONTAINING PROTEIN DDB_G0272472-RELATED"/>
    <property type="match status" value="1"/>
</dbReference>
<keyword evidence="6 13" id="KW-0132">Cell division</keyword>
<evidence type="ECO:0000256" key="13">
    <source>
        <dbReference type="RuleBase" id="RU367063"/>
    </source>
</evidence>
<proteinExistence type="inferred from homology"/>
<comment type="function">
    <text evidence="12 13">Involved in cytokinesis and spindle organization. May play a role in actin cytoskeleton organization and microtubule stabilization and hence required for proper cell adhesion and migration.</text>
</comment>
<dbReference type="GO" id="GO:0005819">
    <property type="term" value="C:spindle"/>
    <property type="evidence" value="ECO:0007669"/>
    <property type="project" value="UniProtKB-SubCell"/>
</dbReference>